<accession>A0A371NXC4</accession>
<reference evidence="1 2" key="1">
    <citation type="submission" date="2018-08" db="EMBL/GenBank/DDBJ databases">
        <title>Isolation, diversity and antifungal activity of Actinobacteria from cow dung.</title>
        <authorList>
            <person name="Ling L."/>
        </authorList>
    </citation>
    <scope>NUCLEOTIDE SEQUENCE [LARGE SCALE GENOMIC DNA]</scope>
    <source>
        <strain evidence="1 2">NEAU-LLE</strain>
    </source>
</reference>
<evidence type="ECO:0000313" key="1">
    <source>
        <dbReference type="EMBL" id="REJ07838.1"/>
    </source>
</evidence>
<dbReference type="AlphaFoldDB" id="A0A371NXC4"/>
<sequence>MADPEINTWWPHLHAATKDLLDDIGGDPLPAHVLDEIAVITGRPVPEDCHLTPSDHDFIRTQREEVD</sequence>
<evidence type="ECO:0000313" key="2">
    <source>
        <dbReference type="Proteomes" id="UP000262172"/>
    </source>
</evidence>
<comment type="caution">
    <text evidence="1">The sequence shown here is derived from an EMBL/GenBank/DDBJ whole genome shotgun (WGS) entry which is preliminary data.</text>
</comment>
<organism evidence="1 2">
    <name type="scientific">Microbacterium bovistercoris</name>
    <dbReference type="NCBI Taxonomy" id="2293570"/>
    <lineage>
        <taxon>Bacteria</taxon>
        <taxon>Bacillati</taxon>
        <taxon>Actinomycetota</taxon>
        <taxon>Actinomycetes</taxon>
        <taxon>Micrococcales</taxon>
        <taxon>Microbacteriaceae</taxon>
        <taxon>Microbacterium</taxon>
    </lineage>
</organism>
<protein>
    <submittedName>
        <fullName evidence="1">Uncharacterized protein</fullName>
    </submittedName>
</protein>
<name>A0A371NXC4_9MICO</name>
<proteinExistence type="predicted"/>
<dbReference type="EMBL" id="QUAB01000014">
    <property type="protein sequence ID" value="REJ07838.1"/>
    <property type="molecule type" value="Genomic_DNA"/>
</dbReference>
<dbReference type="Proteomes" id="UP000262172">
    <property type="component" value="Unassembled WGS sequence"/>
</dbReference>
<keyword evidence="2" id="KW-1185">Reference proteome</keyword>
<dbReference type="RefSeq" id="WP_116240752.1">
    <property type="nucleotide sequence ID" value="NZ_QUAB01000014.1"/>
</dbReference>
<gene>
    <name evidence="1" type="ORF">DY023_02415</name>
</gene>
<dbReference type="OrthoDB" id="5083989at2"/>